<proteinExistence type="predicted"/>
<evidence type="ECO:0000313" key="3">
    <source>
        <dbReference type="Proteomes" id="UP000448575"/>
    </source>
</evidence>
<dbReference type="Pfam" id="PF13579">
    <property type="entry name" value="Glyco_trans_4_4"/>
    <property type="match status" value="1"/>
</dbReference>
<dbReference type="EMBL" id="WWCJ01000002">
    <property type="protein sequence ID" value="MYN01335.1"/>
    <property type="molecule type" value="Genomic_DNA"/>
</dbReference>
<comment type="caution">
    <text evidence="2">The sequence shown here is derived from an EMBL/GenBank/DDBJ whole genome shotgun (WGS) entry which is preliminary data.</text>
</comment>
<name>A0A6N9HER0_9BURK</name>
<gene>
    <name evidence="2" type="ORF">GTP41_04395</name>
</gene>
<dbReference type="GO" id="GO:0016757">
    <property type="term" value="F:glycosyltransferase activity"/>
    <property type="evidence" value="ECO:0007669"/>
    <property type="project" value="UniProtKB-ARBA"/>
</dbReference>
<feature type="domain" description="Glycosyltransferase subfamily 4-like N-terminal" evidence="1">
    <location>
        <begin position="23"/>
        <end position="206"/>
    </location>
</feature>
<accession>A0A6N9HER0</accession>
<evidence type="ECO:0000259" key="1">
    <source>
        <dbReference type="Pfam" id="PF13579"/>
    </source>
</evidence>
<sequence length="429" mass="47133">MVKRVLMVAFHFPPLRGSSGIQRTLKFAQYLPAQGWQPLVLSAHPRAYLNQGPDQLAEIPPEAIVRRAFAFDSGRHLSWRGRYLGFTAWPDRFVGWCLGAIPAGLSLVRQYRPQVLWSTHPIASAILIGLVLHKLTRLPWVLDFRDPMTDTDYPRDPRVRAIWRWIERKAVHNAALVVCNTPSAVVTYTTRYPELPRSRFTMLENGYDEENFRNAGAQAQPARAPGQPFTLVHSGIIYPSERDPVPLMRALGELKAAGAIDASQLHIVLRATAHDDYVDALLQEHDIRDLVSLAPHVPYQVALAEMLTADGLLVLQASNCNHQIPAKLYEYLRAGRPILALTDAVGDTAATLRAAGVDTIAPLDDSEGIKRGLLHFLQLARAGQAPLPAAAAVAGASRQARTVELARMLDSVLPQTQAVPAPAGSTEEA</sequence>
<organism evidence="2 3">
    <name type="scientific">Pseudoduganella guangdongensis</name>
    <dbReference type="NCBI Taxonomy" id="2692179"/>
    <lineage>
        <taxon>Bacteria</taxon>
        <taxon>Pseudomonadati</taxon>
        <taxon>Pseudomonadota</taxon>
        <taxon>Betaproteobacteria</taxon>
        <taxon>Burkholderiales</taxon>
        <taxon>Oxalobacteraceae</taxon>
        <taxon>Telluria group</taxon>
        <taxon>Pseudoduganella</taxon>
    </lineage>
</organism>
<protein>
    <submittedName>
        <fullName evidence="2">Glycosyltransferase</fullName>
    </submittedName>
</protein>
<dbReference type="InterPro" id="IPR028098">
    <property type="entry name" value="Glyco_trans_4-like_N"/>
</dbReference>
<evidence type="ECO:0000313" key="2">
    <source>
        <dbReference type="EMBL" id="MYN01335.1"/>
    </source>
</evidence>
<dbReference type="RefSeq" id="WP_161024341.1">
    <property type="nucleotide sequence ID" value="NZ_WWCJ01000002.1"/>
</dbReference>
<dbReference type="SUPFAM" id="SSF53756">
    <property type="entry name" value="UDP-Glycosyltransferase/glycogen phosphorylase"/>
    <property type="match status" value="1"/>
</dbReference>
<keyword evidence="3" id="KW-1185">Reference proteome</keyword>
<dbReference type="Proteomes" id="UP000448575">
    <property type="component" value="Unassembled WGS sequence"/>
</dbReference>
<dbReference type="Gene3D" id="3.40.50.2000">
    <property type="entry name" value="Glycogen Phosphorylase B"/>
    <property type="match status" value="1"/>
</dbReference>
<keyword evidence="2" id="KW-0808">Transferase</keyword>
<reference evidence="2 3" key="1">
    <citation type="submission" date="2019-12" db="EMBL/GenBank/DDBJ databases">
        <title>Novel species isolated from a subtropical stream in China.</title>
        <authorList>
            <person name="Lu H."/>
        </authorList>
    </citation>
    <scope>NUCLEOTIDE SEQUENCE [LARGE SCALE GENOMIC DNA]</scope>
    <source>
        <strain evidence="2 3">DS3</strain>
    </source>
</reference>
<dbReference type="AlphaFoldDB" id="A0A6N9HER0"/>